<evidence type="ECO:0000313" key="1">
    <source>
        <dbReference type="EMBL" id="KER20696.1"/>
    </source>
</evidence>
<dbReference type="CTD" id="20324978"/>
<organism evidence="1 2">
    <name type="scientific">Opisthorchis viverrini</name>
    <name type="common">Southeast Asian liver fluke</name>
    <dbReference type="NCBI Taxonomy" id="6198"/>
    <lineage>
        <taxon>Eukaryota</taxon>
        <taxon>Metazoa</taxon>
        <taxon>Spiralia</taxon>
        <taxon>Lophotrochozoa</taxon>
        <taxon>Platyhelminthes</taxon>
        <taxon>Trematoda</taxon>
        <taxon>Digenea</taxon>
        <taxon>Opisthorchiida</taxon>
        <taxon>Opisthorchiata</taxon>
        <taxon>Opisthorchiidae</taxon>
        <taxon>Opisthorchis</taxon>
    </lineage>
</organism>
<accession>A0A074Z100</accession>
<dbReference type="OrthoDB" id="6229640at2759"/>
<dbReference type="RefSeq" id="XP_009175550.1">
    <property type="nucleotide sequence ID" value="XM_009177286.1"/>
</dbReference>
<dbReference type="GeneID" id="20324978"/>
<reference evidence="1 2" key="1">
    <citation type="submission" date="2013-11" db="EMBL/GenBank/DDBJ databases">
        <title>Opisthorchis viverrini - life in the bile duct.</title>
        <authorList>
            <person name="Young N.D."/>
            <person name="Nagarajan N."/>
            <person name="Lin S.J."/>
            <person name="Korhonen P.K."/>
            <person name="Jex A.R."/>
            <person name="Hall R.S."/>
            <person name="Safavi-Hemami H."/>
            <person name="Kaewkong W."/>
            <person name="Bertrand D."/>
            <person name="Gao S."/>
            <person name="Seet Q."/>
            <person name="Wongkham S."/>
            <person name="Teh B.T."/>
            <person name="Wongkham C."/>
            <person name="Intapan P.M."/>
            <person name="Maleewong W."/>
            <person name="Yang X."/>
            <person name="Hu M."/>
            <person name="Wang Z."/>
            <person name="Hofmann A."/>
            <person name="Sternberg P.W."/>
            <person name="Tan P."/>
            <person name="Wang J."/>
            <person name="Gasser R.B."/>
        </authorList>
    </citation>
    <scope>NUCLEOTIDE SEQUENCE [LARGE SCALE GENOMIC DNA]</scope>
</reference>
<evidence type="ECO:0000313" key="2">
    <source>
        <dbReference type="Proteomes" id="UP000054324"/>
    </source>
</evidence>
<dbReference type="KEGG" id="ovi:T265_10810"/>
<dbReference type="STRING" id="6198.A0A074Z100"/>
<gene>
    <name evidence="1" type="ORF">T265_10810</name>
</gene>
<keyword evidence="2" id="KW-1185">Reference proteome</keyword>
<proteinExistence type="predicted"/>
<protein>
    <submittedName>
        <fullName evidence="1">Uncharacterized protein</fullName>
    </submittedName>
</protein>
<name>A0A074Z100_OPIVI</name>
<sequence>MSTGGDASSFTLQGLCSMMHSPHALISNTISTEASLSQESELHISDMPMMAFEKHLITPYSDSLINKDDRRIAIPIFFGVPMIILREKHDIELANGRSFIEAEAPAPQMVKALVDRILLNCISESDIRAVLERMKPVVIFYAILDLLRRLPAPLLALSPKSAQITSKVLLIGPLHPYGFVIEEELYCTILRQHAEQGEDTTSRFKRAKDKANDMIQPLIQKYYSCAEPVRPKITRKFNKFNKCIYHDLHLITDIDQRHLARFILRNVIFLTRRYNICKFNQLRERRGERWPVAYITIRPHILEYSITRMAELVGPVVISQPGAPEYYPDLEKRAMFNILASGMDRMWLPNQKPHDIIINMEPSYCHPNCVCGRGLNPLVRFSSVLPYIKNYMNDVEFQLIDSHRDSRQNNICKVAFQCAAGKESKKMERITHEVAESSPTAHDLLGAHQTCAVPQLSSTEIVRNSRNNANLQTDLVLMRDLNEP</sequence>
<dbReference type="Proteomes" id="UP000054324">
    <property type="component" value="Unassembled WGS sequence"/>
</dbReference>
<dbReference type="EMBL" id="KL597029">
    <property type="protein sequence ID" value="KER20696.1"/>
    <property type="molecule type" value="Genomic_DNA"/>
</dbReference>
<dbReference type="AlphaFoldDB" id="A0A074Z100"/>